<dbReference type="EMBL" id="ANJA01003447">
    <property type="protein sequence ID" value="ETO63672.1"/>
    <property type="molecule type" value="Genomic_DNA"/>
</dbReference>
<dbReference type="Proteomes" id="UP000028582">
    <property type="component" value="Unassembled WGS sequence"/>
</dbReference>
<gene>
    <name evidence="1" type="ORF">F444_18682</name>
</gene>
<comment type="caution">
    <text evidence="1">The sequence shown here is derived from an EMBL/GenBank/DDBJ whole genome shotgun (WGS) entry which is preliminary data.</text>
</comment>
<name>A0A080ZAL1_PHYNI</name>
<evidence type="ECO:0000313" key="2">
    <source>
        <dbReference type="Proteomes" id="UP000028582"/>
    </source>
</evidence>
<reference evidence="1 2" key="1">
    <citation type="submission" date="2013-11" db="EMBL/GenBank/DDBJ databases">
        <title>The Genome Sequence of Phytophthora parasitica P1976.</title>
        <authorList>
            <consortium name="The Broad Institute Genomics Platform"/>
            <person name="Russ C."/>
            <person name="Tyler B."/>
            <person name="Panabieres F."/>
            <person name="Shan W."/>
            <person name="Tripathy S."/>
            <person name="Grunwald N."/>
            <person name="Machado M."/>
            <person name="Johnson C.S."/>
            <person name="Walker B."/>
            <person name="Young S."/>
            <person name="Zeng Q."/>
            <person name="Gargeya S."/>
            <person name="Fitzgerald M."/>
            <person name="Haas B."/>
            <person name="Abouelleil A."/>
            <person name="Allen A.W."/>
            <person name="Alvarado L."/>
            <person name="Arachchi H.M."/>
            <person name="Berlin A.M."/>
            <person name="Chapman S.B."/>
            <person name="Gainer-Dewar J."/>
            <person name="Goldberg J."/>
            <person name="Griggs A."/>
            <person name="Gujja S."/>
            <person name="Hansen M."/>
            <person name="Howarth C."/>
            <person name="Imamovic A."/>
            <person name="Ireland A."/>
            <person name="Larimer J."/>
            <person name="McCowan C."/>
            <person name="Murphy C."/>
            <person name="Pearson M."/>
            <person name="Poon T.W."/>
            <person name="Priest M."/>
            <person name="Roberts A."/>
            <person name="Saif S."/>
            <person name="Shea T."/>
            <person name="Sisk P."/>
            <person name="Sykes S."/>
            <person name="Wortman J."/>
            <person name="Nusbaum C."/>
            <person name="Birren B."/>
        </authorList>
    </citation>
    <scope>NUCLEOTIDE SEQUENCE [LARGE SCALE GENOMIC DNA]</scope>
    <source>
        <strain evidence="1 2">P1976</strain>
    </source>
</reference>
<sequence>MSFVPQHELLFRPIACTRRHASCIGKAVQRALGWIAIGGQKLFSWTLPRALLASTGPVALNPSVQCSVKISTTTLVSTSCYLRLSKMMSIKGLQCSIRNRPTVRNLAHRKPLTCL</sequence>
<proteinExistence type="predicted"/>
<accession>A0A080ZAL1</accession>
<protein>
    <submittedName>
        <fullName evidence="1">Uncharacterized protein</fullName>
    </submittedName>
</protein>
<dbReference type="AlphaFoldDB" id="A0A080ZAL1"/>
<evidence type="ECO:0000313" key="1">
    <source>
        <dbReference type="EMBL" id="ETO63672.1"/>
    </source>
</evidence>
<organism evidence="1 2">
    <name type="scientific">Phytophthora nicotianae P1976</name>
    <dbReference type="NCBI Taxonomy" id="1317066"/>
    <lineage>
        <taxon>Eukaryota</taxon>
        <taxon>Sar</taxon>
        <taxon>Stramenopiles</taxon>
        <taxon>Oomycota</taxon>
        <taxon>Peronosporomycetes</taxon>
        <taxon>Peronosporales</taxon>
        <taxon>Peronosporaceae</taxon>
        <taxon>Phytophthora</taxon>
    </lineage>
</organism>